<accession>A0A836AJ28</accession>
<name>A0A836AJ28_SHEEP</name>
<comment type="caution">
    <text evidence="1">The sequence shown here is derived from an EMBL/GenBank/DDBJ whole genome shotgun (WGS) entry which is preliminary data.</text>
</comment>
<gene>
    <name evidence="1" type="ORF">JEQ12_013824</name>
</gene>
<dbReference type="Proteomes" id="UP000664991">
    <property type="component" value="Unassembled WGS sequence"/>
</dbReference>
<dbReference type="EMBL" id="JAEMGP010000003">
    <property type="protein sequence ID" value="KAG5211395.1"/>
    <property type="molecule type" value="Genomic_DNA"/>
</dbReference>
<organism evidence="1 2">
    <name type="scientific">Ovis aries</name>
    <name type="common">Sheep</name>
    <dbReference type="NCBI Taxonomy" id="9940"/>
    <lineage>
        <taxon>Eukaryota</taxon>
        <taxon>Metazoa</taxon>
        <taxon>Chordata</taxon>
        <taxon>Craniata</taxon>
        <taxon>Vertebrata</taxon>
        <taxon>Euteleostomi</taxon>
        <taxon>Mammalia</taxon>
        <taxon>Eutheria</taxon>
        <taxon>Laurasiatheria</taxon>
        <taxon>Artiodactyla</taxon>
        <taxon>Ruminantia</taxon>
        <taxon>Pecora</taxon>
        <taxon>Bovidae</taxon>
        <taxon>Caprinae</taxon>
        <taxon>Ovis</taxon>
    </lineage>
</organism>
<protein>
    <submittedName>
        <fullName evidence="1">Uncharacterized protein</fullName>
    </submittedName>
</protein>
<proteinExistence type="predicted"/>
<dbReference type="AlphaFoldDB" id="A0A836AJ28"/>
<evidence type="ECO:0000313" key="1">
    <source>
        <dbReference type="EMBL" id="KAG5211395.1"/>
    </source>
</evidence>
<reference evidence="1 2" key="1">
    <citation type="submission" date="2020-12" db="EMBL/GenBank/DDBJ databases">
        <title>De novo assembly of Tibetan sheep genome.</title>
        <authorList>
            <person name="Li X."/>
        </authorList>
    </citation>
    <scope>NUCLEOTIDE SEQUENCE [LARGE SCALE GENOMIC DNA]</scope>
    <source>
        <tissue evidence="1">Heart</tissue>
    </source>
</reference>
<sequence length="85" mass="9192">MQQNGRIVSKCYLPAITGNRLQDLTFTRWDELAAVFDPRGGHTCGPAAAKADMSTRVLFAETTCAQEGLAIHAPSLLPYAELTIV</sequence>
<evidence type="ECO:0000313" key="2">
    <source>
        <dbReference type="Proteomes" id="UP000664991"/>
    </source>
</evidence>